<dbReference type="SUPFAM" id="SSF47473">
    <property type="entry name" value="EF-hand"/>
    <property type="match status" value="1"/>
</dbReference>
<feature type="domain" description="EF-hand" evidence="7">
    <location>
        <begin position="221"/>
        <end position="256"/>
    </location>
</feature>
<evidence type="ECO:0000256" key="1">
    <source>
        <dbReference type="ARBA" id="ARBA00005869"/>
    </source>
</evidence>
<dbReference type="AlphaFoldDB" id="A0A397SG74"/>
<name>A0A397SG74_9GLOM</name>
<dbReference type="EC" id="1.5.5.2" evidence="2 6"/>
<reference evidence="8 9" key="1">
    <citation type="submission" date="2018-06" db="EMBL/GenBank/DDBJ databases">
        <title>Comparative genomics reveals the genomic features of Rhizophagus irregularis, R. cerebriforme, R. diaphanum and Gigaspora rosea, and their symbiotic lifestyle signature.</title>
        <authorList>
            <person name="Morin E."/>
            <person name="San Clemente H."/>
            <person name="Chen E.C.H."/>
            <person name="De La Providencia I."/>
            <person name="Hainaut M."/>
            <person name="Kuo A."/>
            <person name="Kohler A."/>
            <person name="Murat C."/>
            <person name="Tang N."/>
            <person name="Roy S."/>
            <person name="Loubradou J."/>
            <person name="Henrissat B."/>
            <person name="Grigoriev I.V."/>
            <person name="Corradi N."/>
            <person name="Roux C."/>
            <person name="Martin F.M."/>
        </authorList>
    </citation>
    <scope>NUCLEOTIDE SEQUENCE [LARGE SCALE GENOMIC DNA]</scope>
    <source>
        <strain evidence="8 9">DAOM 227022</strain>
    </source>
</reference>
<dbReference type="SMART" id="SM00054">
    <property type="entry name" value="EFh"/>
    <property type="match status" value="2"/>
</dbReference>
<dbReference type="STRING" id="658196.A0A397SG74"/>
<proteinExistence type="inferred from homology"/>
<comment type="function">
    <text evidence="6">Converts proline to delta-1-pyrroline-5-carboxylate.</text>
</comment>
<evidence type="ECO:0000256" key="4">
    <source>
        <dbReference type="ARBA" id="ARBA00023002"/>
    </source>
</evidence>
<comment type="cofactor">
    <cofactor evidence="6">
        <name>FAD</name>
        <dbReference type="ChEBI" id="CHEBI:57692"/>
    </cofactor>
</comment>
<keyword evidence="5 6" id="KW-0642">Proline metabolism</keyword>
<evidence type="ECO:0000256" key="5">
    <source>
        <dbReference type="ARBA" id="ARBA00023062"/>
    </source>
</evidence>
<dbReference type="Proteomes" id="UP000265703">
    <property type="component" value="Unassembled WGS sequence"/>
</dbReference>
<dbReference type="GO" id="GO:0005739">
    <property type="term" value="C:mitochondrion"/>
    <property type="evidence" value="ECO:0007669"/>
    <property type="project" value="TreeGrafter"/>
</dbReference>
<dbReference type="InterPro" id="IPR015659">
    <property type="entry name" value="Proline_oxidase"/>
</dbReference>
<keyword evidence="6" id="KW-0285">Flavoprotein</keyword>
<evidence type="ECO:0000313" key="9">
    <source>
        <dbReference type="Proteomes" id="UP000265703"/>
    </source>
</evidence>
<comment type="caution">
    <text evidence="8">The sequence shown here is derived from an EMBL/GenBank/DDBJ whole genome shotgun (WGS) entry which is preliminary data.</text>
</comment>
<evidence type="ECO:0000256" key="6">
    <source>
        <dbReference type="RuleBase" id="RU364054"/>
    </source>
</evidence>
<accession>A0A397SG74</accession>
<keyword evidence="4 6" id="KW-0560">Oxidoreductase</keyword>
<organism evidence="8 9">
    <name type="scientific">Glomus cerebriforme</name>
    <dbReference type="NCBI Taxonomy" id="658196"/>
    <lineage>
        <taxon>Eukaryota</taxon>
        <taxon>Fungi</taxon>
        <taxon>Fungi incertae sedis</taxon>
        <taxon>Mucoromycota</taxon>
        <taxon>Glomeromycotina</taxon>
        <taxon>Glomeromycetes</taxon>
        <taxon>Glomerales</taxon>
        <taxon>Glomeraceae</taxon>
        <taxon>Glomus</taxon>
    </lineage>
</organism>
<dbReference type="GO" id="GO:0071949">
    <property type="term" value="F:FAD binding"/>
    <property type="evidence" value="ECO:0007669"/>
    <property type="project" value="TreeGrafter"/>
</dbReference>
<dbReference type="PROSITE" id="PS00018">
    <property type="entry name" value="EF_HAND_1"/>
    <property type="match status" value="2"/>
</dbReference>
<dbReference type="GO" id="GO:0005509">
    <property type="term" value="F:calcium ion binding"/>
    <property type="evidence" value="ECO:0007669"/>
    <property type="project" value="InterPro"/>
</dbReference>
<dbReference type="PROSITE" id="PS50222">
    <property type="entry name" value="EF_HAND_2"/>
    <property type="match status" value="2"/>
</dbReference>
<dbReference type="PANTHER" id="PTHR13914">
    <property type="entry name" value="PROLINE OXIDASE"/>
    <property type="match status" value="1"/>
</dbReference>
<feature type="domain" description="EF-hand" evidence="7">
    <location>
        <begin position="257"/>
        <end position="292"/>
    </location>
</feature>
<dbReference type="OrthoDB" id="5464at2759"/>
<evidence type="ECO:0000313" key="8">
    <source>
        <dbReference type="EMBL" id="RIA85018.1"/>
    </source>
</evidence>
<dbReference type="InterPro" id="IPR002048">
    <property type="entry name" value="EF_hand_dom"/>
</dbReference>
<evidence type="ECO:0000256" key="2">
    <source>
        <dbReference type="ARBA" id="ARBA00012695"/>
    </source>
</evidence>
<dbReference type="Gene3D" id="1.10.238.10">
    <property type="entry name" value="EF-hand"/>
    <property type="match status" value="1"/>
</dbReference>
<dbReference type="Pfam" id="PF01619">
    <property type="entry name" value="Pro_dh"/>
    <property type="match status" value="1"/>
</dbReference>
<dbReference type="InterPro" id="IPR002872">
    <property type="entry name" value="Proline_DH_dom"/>
</dbReference>
<dbReference type="EMBL" id="QKYT01000454">
    <property type="protein sequence ID" value="RIA85018.1"/>
    <property type="molecule type" value="Genomic_DNA"/>
</dbReference>
<sequence>MHNQFQFFQNFLRICTKLRTNSFYKNSIIRQRLILSTVRFNSTDFKGTYDPPKKTVITKPSSSFTSFIEDISSEDNRIAIQDKSTKELFRSLIVYKLCSSQWLVDHAPSLLKLAEKTQLSTLAYWIIRKTFFAHFCGGETAQQCINIELNNHGIGLILSLSIESDINENGEESSDTLNKVADDVTEMMVDCIENAAVQPNSFVALKLTGLSNQTVLHNWTSALNILSNSFDKFDSDKDDKLERSDFFQLIRELFGDNKENVAKTLFDDADKNKDGLINKFEFINALSLDNLYARQLLILNYLKQQDFDDYDKTMNRLKKLCDIARLKNVRLLMDAEQLYFQPAIDNIVIKLSREYNKPNNKNGPIVFNTYQMYLKDSNERLIQNYNLSNIEQFVFAAKLVRGAYMFGERERAEKLGYPDPIHNTLEDTHASYNRGVKFLLNELSQIQKRSNKQLDISNSPIAFMIASHNKETIIKACEQMESLNISSKSGLVLFGQLLGMRDQITYTLGKYGYGIYKYVAYGKIDEVMPFLIRRAQENSSILEGVRGETQILWREIKDRIFHYRLSQLLKIS</sequence>
<dbReference type="InterPro" id="IPR018247">
    <property type="entry name" value="EF_Hand_1_Ca_BS"/>
</dbReference>
<keyword evidence="6" id="KW-0274">FAD</keyword>
<dbReference type="Gene3D" id="3.20.20.220">
    <property type="match status" value="1"/>
</dbReference>
<evidence type="ECO:0000259" key="7">
    <source>
        <dbReference type="PROSITE" id="PS50222"/>
    </source>
</evidence>
<gene>
    <name evidence="8" type="ORF">C1645_782814</name>
</gene>
<comment type="similarity">
    <text evidence="1 6">Belongs to the proline oxidase family.</text>
</comment>
<evidence type="ECO:0000256" key="3">
    <source>
        <dbReference type="ARBA" id="ARBA00022837"/>
    </source>
</evidence>
<keyword evidence="3" id="KW-0106">Calcium</keyword>
<dbReference type="SUPFAM" id="SSF51730">
    <property type="entry name" value="FAD-linked oxidoreductase"/>
    <property type="match status" value="1"/>
</dbReference>
<keyword evidence="9" id="KW-1185">Reference proteome</keyword>
<protein>
    <recommendedName>
        <fullName evidence="2 6">Proline dehydrogenase</fullName>
        <ecNumber evidence="2 6">1.5.5.2</ecNumber>
    </recommendedName>
</protein>
<dbReference type="GO" id="GO:0004657">
    <property type="term" value="F:proline dehydrogenase activity"/>
    <property type="evidence" value="ECO:0007669"/>
    <property type="project" value="UniProtKB-EC"/>
</dbReference>
<dbReference type="PANTHER" id="PTHR13914:SF0">
    <property type="entry name" value="PROLINE DEHYDROGENASE 1, MITOCHONDRIAL"/>
    <property type="match status" value="1"/>
</dbReference>
<dbReference type="Pfam" id="PF13499">
    <property type="entry name" value="EF-hand_7"/>
    <property type="match status" value="1"/>
</dbReference>
<comment type="catalytic activity">
    <reaction evidence="6">
        <text>L-proline + a quinone = (S)-1-pyrroline-5-carboxylate + a quinol + H(+)</text>
        <dbReference type="Rhea" id="RHEA:23784"/>
        <dbReference type="ChEBI" id="CHEBI:15378"/>
        <dbReference type="ChEBI" id="CHEBI:17388"/>
        <dbReference type="ChEBI" id="CHEBI:24646"/>
        <dbReference type="ChEBI" id="CHEBI:60039"/>
        <dbReference type="ChEBI" id="CHEBI:132124"/>
        <dbReference type="EC" id="1.5.5.2"/>
    </reaction>
</comment>
<dbReference type="InterPro" id="IPR029041">
    <property type="entry name" value="FAD-linked_oxidoreductase-like"/>
</dbReference>
<dbReference type="GO" id="GO:0010133">
    <property type="term" value="P:L-proline catabolic process to L-glutamate"/>
    <property type="evidence" value="ECO:0007669"/>
    <property type="project" value="TreeGrafter"/>
</dbReference>
<dbReference type="InterPro" id="IPR011992">
    <property type="entry name" value="EF-hand-dom_pair"/>
</dbReference>